<evidence type="ECO:0000313" key="2">
    <source>
        <dbReference type="Proteomes" id="UP000036520"/>
    </source>
</evidence>
<reference evidence="1 2" key="1">
    <citation type="submission" date="2015-07" db="EMBL/GenBank/DDBJ databases">
        <authorList>
            <person name="Kim K.M."/>
        </authorList>
    </citation>
    <scope>NUCLEOTIDE SEQUENCE [LARGE SCALE GENOMIC DNA]</scope>
    <source>
        <strain evidence="1 2">KCTC 12363</strain>
    </source>
</reference>
<proteinExistence type="predicted"/>
<dbReference type="Proteomes" id="UP000036520">
    <property type="component" value="Chromosome"/>
</dbReference>
<name>A0A0H4PHS8_9BACT</name>
<dbReference type="OrthoDB" id="1491239at2"/>
<organism evidence="1 2">
    <name type="scientific">Cyclobacterium amurskyense</name>
    <dbReference type="NCBI Taxonomy" id="320787"/>
    <lineage>
        <taxon>Bacteria</taxon>
        <taxon>Pseudomonadati</taxon>
        <taxon>Bacteroidota</taxon>
        <taxon>Cytophagia</taxon>
        <taxon>Cytophagales</taxon>
        <taxon>Cyclobacteriaceae</taxon>
        <taxon>Cyclobacterium</taxon>
    </lineage>
</organism>
<evidence type="ECO:0000313" key="1">
    <source>
        <dbReference type="EMBL" id="AKP53729.1"/>
    </source>
</evidence>
<dbReference type="RefSeq" id="WP_048643797.1">
    <property type="nucleotide sequence ID" value="NZ_CP012040.1"/>
</dbReference>
<sequence>MTLPIRTLCLCLISFILIGRVEAQRGSGSLYSSYGIGLINNDNVGYASRLGGTGVAVQSPYFLNLVNPASSVGVLGAYNFMIDADVKYQMMNIATNDENIDINRTNLTHVAFWLRVSKSSAFTFGLMPLSSVDNSFLETTYFVGSADPYSKLTKNYGDISKVFLNYAYSLHPRLSLGIRPYYAFGIINNINTYETQSLGDEAIDSFQQNLKNNYSGVGVDMGLQYVAYQNKDKKVLMGLTYQAPAIMNETISEEIQLVNSDTLLFESTGDKERMDFYQTAKAGLSYQNKNWIIAADYMYKFFPDSWEDYVAAHQVSVGIEYVPVPRGYSFPQKLSYSAGIYYDSGNYLFQNQAVDRWGFTAGIGIPIQGLTRLNLSYQYEKQGKTTLLSRETTHGITLNINLADVWFQKQGFK</sequence>
<dbReference type="KEGG" id="camu:CA2015_4386"/>
<dbReference type="EMBL" id="CP012040">
    <property type="protein sequence ID" value="AKP53729.1"/>
    <property type="molecule type" value="Genomic_DNA"/>
</dbReference>
<dbReference type="AlphaFoldDB" id="A0A0H4PHS8"/>
<protein>
    <submittedName>
        <fullName evidence="1">Putative outer membrane protein</fullName>
    </submittedName>
</protein>
<gene>
    <name evidence="1" type="ORF">CA2015_4386</name>
</gene>
<keyword evidence="2" id="KW-1185">Reference proteome</keyword>
<dbReference type="STRING" id="320787.CA2015_4386"/>
<accession>A0A0H4PHS8</accession>
<dbReference type="Gene3D" id="2.40.160.60">
    <property type="entry name" value="Outer membrane protein transport protein (OMPP1/FadL/TodX)"/>
    <property type="match status" value="1"/>
</dbReference>